<evidence type="ECO:0000313" key="3">
    <source>
        <dbReference type="EMBL" id="UNV87157.1"/>
    </source>
</evidence>
<dbReference type="RefSeq" id="WP_039405955.1">
    <property type="nucleotide sequence ID" value="NZ_CP094242.1"/>
</dbReference>
<organism evidence="2 4">
    <name type="scientific">Morococcus cerebrosus</name>
    <dbReference type="NCBI Taxonomy" id="1056807"/>
    <lineage>
        <taxon>Bacteria</taxon>
        <taxon>Pseudomonadati</taxon>
        <taxon>Pseudomonadota</taxon>
        <taxon>Betaproteobacteria</taxon>
        <taxon>Neisseriales</taxon>
        <taxon>Neisseriaceae</taxon>
        <taxon>Morococcus</taxon>
    </lineage>
</organism>
<reference evidence="3 5" key="2">
    <citation type="submission" date="2022-03" db="EMBL/GenBank/DDBJ databases">
        <title>Genome sequencing of Morococcus cerebrosus.</title>
        <authorList>
            <person name="Baek M.-G."/>
            <person name="Yi H."/>
        </authorList>
    </citation>
    <scope>NUCLEOTIDE SEQUENCE [LARGE SCALE GENOMIC DNA]</scope>
    <source>
        <strain evidence="3 5">CIP 81.93</strain>
    </source>
</reference>
<dbReference type="Proteomes" id="UP000031390">
    <property type="component" value="Unassembled WGS sequence"/>
</dbReference>
<gene>
    <name evidence="2" type="ORF">MCC93_06970</name>
    <name evidence="3" type="ORF">MON37_10995</name>
</gene>
<accession>A0A0C1ENU0</accession>
<dbReference type="Proteomes" id="UP000829504">
    <property type="component" value="Chromosome"/>
</dbReference>
<evidence type="ECO:0000313" key="5">
    <source>
        <dbReference type="Proteomes" id="UP000829504"/>
    </source>
</evidence>
<name>A0A0C1ENU0_9NEIS</name>
<feature type="chain" id="PRO_5002149503" description="Periplasmic protein" evidence="1">
    <location>
        <begin position="20"/>
        <end position="103"/>
    </location>
</feature>
<evidence type="ECO:0000256" key="1">
    <source>
        <dbReference type="SAM" id="SignalP"/>
    </source>
</evidence>
<dbReference type="AlphaFoldDB" id="A0A0C1ENU0"/>
<dbReference type="PATRIC" id="fig|1056807.3.peg.671"/>
<feature type="signal peptide" evidence="1">
    <location>
        <begin position="1"/>
        <end position="19"/>
    </location>
</feature>
<dbReference type="EMBL" id="CP094242">
    <property type="protein sequence ID" value="UNV87157.1"/>
    <property type="molecule type" value="Genomic_DNA"/>
</dbReference>
<protein>
    <recommendedName>
        <fullName evidence="6">Periplasmic protein</fullName>
    </recommendedName>
</protein>
<sequence length="103" mass="11568">MKKSFFALLLAVVLPAANAASVAELKERIEVLEARVASLERIILSGSRNPNRIYVCSVKPFQKLFEASGKNEWEARRAVRRACNAETSAMFCEDSAIRCEKYE</sequence>
<keyword evidence="5" id="KW-1185">Reference proteome</keyword>
<dbReference type="EMBL" id="JUFZ01000028">
    <property type="protein sequence ID" value="KIC10518.1"/>
    <property type="molecule type" value="Genomic_DNA"/>
</dbReference>
<evidence type="ECO:0000313" key="4">
    <source>
        <dbReference type="Proteomes" id="UP000031390"/>
    </source>
</evidence>
<reference evidence="2 4" key="1">
    <citation type="submission" date="2014-12" db="EMBL/GenBank/DDBJ databases">
        <title>Genome sequence of Morococcus cerebrosus.</title>
        <authorList>
            <person name="Shin S.-K."/>
            <person name="Yi H."/>
        </authorList>
    </citation>
    <scope>NUCLEOTIDE SEQUENCE [LARGE SCALE GENOMIC DNA]</scope>
    <source>
        <strain evidence="2 4">CIP 81.93</strain>
    </source>
</reference>
<evidence type="ECO:0000313" key="2">
    <source>
        <dbReference type="EMBL" id="KIC10518.1"/>
    </source>
</evidence>
<evidence type="ECO:0008006" key="6">
    <source>
        <dbReference type="Google" id="ProtNLM"/>
    </source>
</evidence>
<proteinExistence type="predicted"/>
<keyword evidence="1" id="KW-0732">Signal</keyword>